<gene>
    <name evidence="1" type="ORF">AVDCRST_MAG86-1335</name>
</gene>
<dbReference type="AlphaFoldDB" id="A0A6J4V2K8"/>
<name>A0A6J4V2K8_9DEIN</name>
<evidence type="ECO:0000313" key="1">
    <source>
        <dbReference type="EMBL" id="CAA9567698.1"/>
    </source>
</evidence>
<protein>
    <submittedName>
        <fullName evidence="1">Uncharacterized protein</fullName>
    </submittedName>
</protein>
<sequence length="40" mass="4598">MKPPFRLSPSAPPASGWLPRRVRRRFVVGYALGYFGLVFF</sequence>
<reference evidence="1" key="1">
    <citation type="submission" date="2020-02" db="EMBL/GenBank/DDBJ databases">
        <authorList>
            <person name="Meier V. D."/>
        </authorList>
    </citation>
    <scope>NUCLEOTIDE SEQUENCE</scope>
    <source>
        <strain evidence="1">AVDCRST_MAG86</strain>
    </source>
</reference>
<dbReference type="EMBL" id="CADCWP010000090">
    <property type="protein sequence ID" value="CAA9567698.1"/>
    <property type="molecule type" value="Genomic_DNA"/>
</dbReference>
<organism evidence="1">
    <name type="scientific">uncultured Truepera sp</name>
    <dbReference type="NCBI Taxonomy" id="543023"/>
    <lineage>
        <taxon>Bacteria</taxon>
        <taxon>Thermotogati</taxon>
        <taxon>Deinococcota</taxon>
        <taxon>Deinococci</taxon>
        <taxon>Trueperales</taxon>
        <taxon>Trueperaceae</taxon>
        <taxon>Truepera</taxon>
        <taxon>environmental samples</taxon>
    </lineage>
</organism>
<accession>A0A6J4V2K8</accession>
<proteinExistence type="predicted"/>